<comment type="caution">
    <text evidence="1">The sequence shown here is derived from an EMBL/GenBank/DDBJ whole genome shotgun (WGS) entry which is preliminary data.</text>
</comment>
<dbReference type="AlphaFoldDB" id="A0A9Q3H5D9"/>
<dbReference type="EMBL" id="AVOT02011247">
    <property type="protein sequence ID" value="MBW0491757.1"/>
    <property type="molecule type" value="Genomic_DNA"/>
</dbReference>
<accession>A0A9Q3H5D9</accession>
<gene>
    <name evidence="1" type="ORF">O181_031472</name>
</gene>
<name>A0A9Q3H5D9_9BASI</name>
<protein>
    <submittedName>
        <fullName evidence="1">Uncharacterized protein</fullName>
    </submittedName>
</protein>
<sequence length="101" mass="10965">MLILLQCPLDALLPTSTTYSPSPMLILPHPWLILSASKHAYACTVPSRYASDPTHPLASTPPTLTMLTLVECPIDMPPTPSPILELPHPQHLPCLHLDSAL</sequence>
<organism evidence="1 2">
    <name type="scientific">Austropuccinia psidii MF-1</name>
    <dbReference type="NCBI Taxonomy" id="1389203"/>
    <lineage>
        <taxon>Eukaryota</taxon>
        <taxon>Fungi</taxon>
        <taxon>Dikarya</taxon>
        <taxon>Basidiomycota</taxon>
        <taxon>Pucciniomycotina</taxon>
        <taxon>Pucciniomycetes</taxon>
        <taxon>Pucciniales</taxon>
        <taxon>Sphaerophragmiaceae</taxon>
        <taxon>Austropuccinia</taxon>
    </lineage>
</organism>
<keyword evidence="2" id="KW-1185">Reference proteome</keyword>
<proteinExistence type="predicted"/>
<dbReference type="Proteomes" id="UP000765509">
    <property type="component" value="Unassembled WGS sequence"/>
</dbReference>
<reference evidence="1" key="1">
    <citation type="submission" date="2021-03" db="EMBL/GenBank/DDBJ databases">
        <title>Draft genome sequence of rust myrtle Austropuccinia psidii MF-1, a brazilian biotype.</title>
        <authorList>
            <person name="Quecine M.C."/>
            <person name="Pachon D.M.R."/>
            <person name="Bonatelli M.L."/>
            <person name="Correr F.H."/>
            <person name="Franceschini L.M."/>
            <person name="Leite T.F."/>
            <person name="Margarido G.R.A."/>
            <person name="Almeida C.A."/>
            <person name="Ferrarezi J.A."/>
            <person name="Labate C.A."/>
        </authorList>
    </citation>
    <scope>NUCLEOTIDE SEQUENCE</scope>
    <source>
        <strain evidence="1">MF-1</strain>
    </source>
</reference>
<evidence type="ECO:0000313" key="1">
    <source>
        <dbReference type="EMBL" id="MBW0491757.1"/>
    </source>
</evidence>
<evidence type="ECO:0000313" key="2">
    <source>
        <dbReference type="Proteomes" id="UP000765509"/>
    </source>
</evidence>